<dbReference type="AlphaFoldDB" id="A0A2X0VC20"/>
<accession>A0A2X0VC20</accession>
<proteinExistence type="predicted"/>
<dbReference type="Proteomes" id="UP000250086">
    <property type="component" value="Unassembled WGS sequence"/>
</dbReference>
<organism evidence="2 3">
    <name type="scientific">Anaerobiospirillum thomasii</name>
    <dbReference type="NCBI Taxonomy" id="179995"/>
    <lineage>
        <taxon>Bacteria</taxon>
        <taxon>Pseudomonadati</taxon>
        <taxon>Pseudomonadota</taxon>
        <taxon>Gammaproteobacteria</taxon>
        <taxon>Aeromonadales</taxon>
        <taxon>Succinivibrionaceae</taxon>
        <taxon>Anaerobiospirillum</taxon>
    </lineage>
</organism>
<dbReference type="EMBL" id="UAPV01000001">
    <property type="protein sequence ID" value="SPT70726.1"/>
    <property type="molecule type" value="Genomic_DNA"/>
</dbReference>
<name>A0A2X0VC20_9GAMM</name>
<feature type="region of interest" description="Disordered" evidence="1">
    <location>
        <begin position="135"/>
        <end position="173"/>
    </location>
</feature>
<sequence length="345" mass="39044">MRATAALFWTTSAVACSKSSMIISQLCHQNSRNKIDKEQIIPASFARFSDRASLVDGQTDFKARVIDCTIGEAQRYKAVCPYCGHPLNFFGYHYKAFKDELNECLYAVMDSNNVYYLKCNRMQCTNHDCRGKTRLRISKTQDSNQPDESKEQDGTQVQCGHAKATDNKKAKKKKPIVLVAHTQKHRPTHLVLSPISFPFTSLSLDTVEALIILKNDNDIKAVYRHIRKCLQLEKNAVNDERVQSIALYLQALLLEPTAKLIFKVYNNISRMLNSGLSAQKEHDKSQKAGGVKESSDFVPEDCSDFLKQHTSAAYRLQALLTHHFPNVSTHLLWLEGLLDMKIDSS</sequence>
<dbReference type="PROSITE" id="PS51257">
    <property type="entry name" value="PROKAR_LIPOPROTEIN"/>
    <property type="match status" value="1"/>
</dbReference>
<evidence type="ECO:0000313" key="3">
    <source>
        <dbReference type="Proteomes" id="UP000250086"/>
    </source>
</evidence>
<gene>
    <name evidence="2" type="ORF">NCTC13093_02144</name>
</gene>
<evidence type="ECO:0000256" key="1">
    <source>
        <dbReference type="SAM" id="MobiDB-lite"/>
    </source>
</evidence>
<reference evidence="2 3" key="1">
    <citation type="submission" date="2018-06" db="EMBL/GenBank/DDBJ databases">
        <authorList>
            <consortium name="Pathogen Informatics"/>
            <person name="Doyle S."/>
        </authorList>
    </citation>
    <scope>NUCLEOTIDE SEQUENCE [LARGE SCALE GENOMIC DNA]</scope>
    <source>
        <strain evidence="2 3">NCTC13093</strain>
    </source>
</reference>
<protein>
    <submittedName>
        <fullName evidence="2">Uncharacterized protein</fullName>
    </submittedName>
</protein>
<evidence type="ECO:0000313" key="2">
    <source>
        <dbReference type="EMBL" id="SPT70726.1"/>
    </source>
</evidence>
<keyword evidence="3" id="KW-1185">Reference proteome</keyword>